<dbReference type="PROSITE" id="PS00018">
    <property type="entry name" value="EF_HAND_1"/>
    <property type="match status" value="2"/>
</dbReference>
<dbReference type="InterPro" id="IPR002048">
    <property type="entry name" value="EF_hand_dom"/>
</dbReference>
<reference evidence="2" key="1">
    <citation type="submission" date="2019-04" db="EMBL/GenBank/DDBJ databases">
        <title>Whole genome sequencing of cave bacteria.</title>
        <authorList>
            <person name="Gan H.M."/>
            <person name="Barton H."/>
            <person name="Savka M.A."/>
        </authorList>
    </citation>
    <scope>NUCLEOTIDE SEQUENCE [LARGE SCALE GENOMIC DNA]</scope>
    <source>
        <strain evidence="2">LC387</strain>
    </source>
</reference>
<evidence type="ECO:0000313" key="2">
    <source>
        <dbReference type="EMBL" id="TKT72555.1"/>
    </source>
</evidence>
<dbReference type="EMBL" id="LBIA02000001">
    <property type="protein sequence ID" value="TKT72555.1"/>
    <property type="molecule type" value="Genomic_DNA"/>
</dbReference>
<dbReference type="InterPro" id="IPR011992">
    <property type="entry name" value="EF-hand-dom_pair"/>
</dbReference>
<accession>A0A4U6BSH5</accession>
<dbReference type="Gene3D" id="1.10.238.10">
    <property type="entry name" value="EF-hand"/>
    <property type="match status" value="1"/>
</dbReference>
<dbReference type="CDD" id="cd00051">
    <property type="entry name" value="EFh"/>
    <property type="match status" value="1"/>
</dbReference>
<dbReference type="InterPro" id="IPR018247">
    <property type="entry name" value="EF_Hand_1_Ca_BS"/>
</dbReference>
<protein>
    <submittedName>
        <fullName evidence="2">EF-hand domain-containing protein</fullName>
    </submittedName>
</protein>
<dbReference type="Proteomes" id="UP000034832">
    <property type="component" value="Unassembled WGS sequence"/>
</dbReference>
<dbReference type="OrthoDB" id="8265789at2"/>
<sequence>MFFAAGAVGAAAVAAGTALDLLSSLRPDKSAAAKTGVKQTNSIFDVTGLSGSTSGATSVSAASSTPAGALSPATFNALLSAQDSNGKANPSDALKSLFAQIDGNGDGKITKAEFEDKLGAGGTNIAAANNVFNKMDANSDGSVSLDEMATALRGKGGGQHAHQAGDGADALKEALQGASSTSTTNSDGSISTTLTYADGSKITLSQPASSTTSTGASTQYNLVEKMMQRQTDALAASAKQSVSVKI</sequence>
<evidence type="ECO:0000259" key="1">
    <source>
        <dbReference type="PROSITE" id="PS50222"/>
    </source>
</evidence>
<dbReference type="RefSeq" id="WP_046826969.1">
    <property type="nucleotide sequence ID" value="NZ_LBIA02000001.1"/>
</dbReference>
<keyword evidence="3" id="KW-1185">Reference proteome</keyword>
<dbReference type="SUPFAM" id="SSF47473">
    <property type="entry name" value="EF-hand"/>
    <property type="match status" value="1"/>
</dbReference>
<organism evidence="2 3">
    <name type="scientific">Afipia massiliensis</name>
    <dbReference type="NCBI Taxonomy" id="211460"/>
    <lineage>
        <taxon>Bacteria</taxon>
        <taxon>Pseudomonadati</taxon>
        <taxon>Pseudomonadota</taxon>
        <taxon>Alphaproteobacteria</taxon>
        <taxon>Hyphomicrobiales</taxon>
        <taxon>Nitrobacteraceae</taxon>
        <taxon>Afipia</taxon>
    </lineage>
</organism>
<dbReference type="Pfam" id="PF13499">
    <property type="entry name" value="EF-hand_7"/>
    <property type="match status" value="1"/>
</dbReference>
<dbReference type="SMART" id="SM00054">
    <property type="entry name" value="EFh"/>
    <property type="match status" value="2"/>
</dbReference>
<feature type="domain" description="EF-hand" evidence="1">
    <location>
        <begin position="125"/>
        <end position="158"/>
    </location>
</feature>
<dbReference type="AlphaFoldDB" id="A0A4U6BSH5"/>
<name>A0A4U6BSH5_9BRAD</name>
<dbReference type="PROSITE" id="PS50222">
    <property type="entry name" value="EF_HAND_2"/>
    <property type="match status" value="2"/>
</dbReference>
<dbReference type="GO" id="GO:0005509">
    <property type="term" value="F:calcium ion binding"/>
    <property type="evidence" value="ECO:0007669"/>
    <property type="project" value="InterPro"/>
</dbReference>
<gene>
    <name evidence="2" type="ORF">YH63_014590</name>
</gene>
<proteinExistence type="predicted"/>
<comment type="caution">
    <text evidence="2">The sequence shown here is derived from an EMBL/GenBank/DDBJ whole genome shotgun (WGS) entry which is preliminary data.</text>
</comment>
<feature type="domain" description="EF-hand" evidence="1">
    <location>
        <begin position="89"/>
        <end position="124"/>
    </location>
</feature>
<dbReference type="STRING" id="211460.YH63_04430"/>
<evidence type="ECO:0000313" key="3">
    <source>
        <dbReference type="Proteomes" id="UP000034832"/>
    </source>
</evidence>